<organism evidence="2 3">
    <name type="scientific">Microctonus aethiopoides</name>
    <dbReference type="NCBI Taxonomy" id="144406"/>
    <lineage>
        <taxon>Eukaryota</taxon>
        <taxon>Metazoa</taxon>
        <taxon>Ecdysozoa</taxon>
        <taxon>Arthropoda</taxon>
        <taxon>Hexapoda</taxon>
        <taxon>Insecta</taxon>
        <taxon>Pterygota</taxon>
        <taxon>Neoptera</taxon>
        <taxon>Endopterygota</taxon>
        <taxon>Hymenoptera</taxon>
        <taxon>Apocrita</taxon>
        <taxon>Ichneumonoidea</taxon>
        <taxon>Braconidae</taxon>
        <taxon>Euphorinae</taxon>
        <taxon>Microctonus</taxon>
    </lineage>
</organism>
<accession>A0AA39KPX2</accession>
<evidence type="ECO:0000256" key="1">
    <source>
        <dbReference type="SAM" id="MobiDB-lite"/>
    </source>
</evidence>
<feature type="region of interest" description="Disordered" evidence="1">
    <location>
        <begin position="100"/>
        <end position="125"/>
    </location>
</feature>
<comment type="caution">
    <text evidence="2">The sequence shown here is derived from an EMBL/GenBank/DDBJ whole genome shotgun (WGS) entry which is preliminary data.</text>
</comment>
<keyword evidence="3" id="KW-1185">Reference proteome</keyword>
<evidence type="ECO:0008006" key="4">
    <source>
        <dbReference type="Google" id="ProtNLM"/>
    </source>
</evidence>
<protein>
    <recommendedName>
        <fullName evidence="4">DUF4806 domain-containing protein</fullName>
    </recommendedName>
</protein>
<dbReference type="EMBL" id="JAQQBS010000566">
    <property type="protein sequence ID" value="KAK0169377.1"/>
    <property type="molecule type" value="Genomic_DNA"/>
</dbReference>
<reference evidence="2" key="1">
    <citation type="journal article" date="2023" name="bioRxiv">
        <title>Scaffold-level genome assemblies of two parasitoid biocontrol wasps reveal the parthenogenesis mechanism and an associated novel virus.</title>
        <authorList>
            <person name="Inwood S."/>
            <person name="Skelly J."/>
            <person name="Guhlin J."/>
            <person name="Harrop T."/>
            <person name="Goldson S."/>
            <person name="Dearden P."/>
        </authorList>
    </citation>
    <scope>NUCLEOTIDE SEQUENCE</scope>
    <source>
        <strain evidence="2">Irish</strain>
        <tissue evidence="2">Whole body</tissue>
    </source>
</reference>
<evidence type="ECO:0000313" key="3">
    <source>
        <dbReference type="Proteomes" id="UP001168990"/>
    </source>
</evidence>
<evidence type="ECO:0000313" key="2">
    <source>
        <dbReference type="EMBL" id="KAK0169377.1"/>
    </source>
</evidence>
<name>A0AA39KPX2_9HYME</name>
<feature type="compositionally biased region" description="Polar residues" evidence="1">
    <location>
        <begin position="115"/>
        <end position="124"/>
    </location>
</feature>
<dbReference type="AlphaFoldDB" id="A0AA39KPX2"/>
<dbReference type="Proteomes" id="UP001168990">
    <property type="component" value="Unassembled WGS sequence"/>
</dbReference>
<sequence length="370" mass="42289">MSASSSAEDENLFCIVEFLGKKTDLKSVDLILHSWTFTNNKALMCRYPPPKDRLKVRGWVKKQKSFRDTWPTYPIEILAMADNFEQGERRLERSYTTINIESSDAERQGRGPVKTHTSIQSTLSGMGPLPFSPSHILPGIEQELYLNSSTDNASNLGNNSNIVVENDKTISLSENQHEDDSHSLMKQFEEILKAELNKIKRSIIYDMNQKFNELKDAVSVKSARKSVEDSPWKVLNFKLPRESDEEFLELEISLAIDMIKQNALKEIFHMLTIGSNNYIHDIQMIIKKLIKKDVQLLYSGTGRKIRGQGKKSFQETESYKCLNDFLMLKYTDSKEKIAVVTQVSRFLAGAMDRDGGKKERTLKNNTMATE</sequence>
<reference evidence="2" key="2">
    <citation type="submission" date="2023-03" db="EMBL/GenBank/DDBJ databases">
        <authorList>
            <person name="Inwood S.N."/>
            <person name="Skelly J.G."/>
            <person name="Guhlin J."/>
            <person name="Harrop T.W.R."/>
            <person name="Goldson S.G."/>
            <person name="Dearden P.K."/>
        </authorList>
    </citation>
    <scope>NUCLEOTIDE SEQUENCE</scope>
    <source>
        <strain evidence="2">Irish</strain>
        <tissue evidence="2">Whole body</tissue>
    </source>
</reference>
<gene>
    <name evidence="2" type="ORF">PV328_012127</name>
</gene>
<proteinExistence type="predicted"/>